<proteinExistence type="predicted"/>
<feature type="region of interest" description="Disordered" evidence="1">
    <location>
        <begin position="1"/>
        <end position="98"/>
    </location>
</feature>
<dbReference type="EMBL" id="MCGE01000007">
    <property type="protein sequence ID" value="ORZ19480.1"/>
    <property type="molecule type" value="Genomic_DNA"/>
</dbReference>
<feature type="region of interest" description="Disordered" evidence="1">
    <location>
        <begin position="328"/>
        <end position="363"/>
    </location>
</feature>
<dbReference type="AlphaFoldDB" id="A0A1X2INA1"/>
<feature type="compositionally biased region" description="Polar residues" evidence="1">
    <location>
        <begin position="32"/>
        <end position="45"/>
    </location>
</feature>
<gene>
    <name evidence="2" type="ORF">BCR42DRAFT_409852</name>
</gene>
<organism evidence="2 3">
    <name type="scientific">Absidia repens</name>
    <dbReference type="NCBI Taxonomy" id="90262"/>
    <lineage>
        <taxon>Eukaryota</taxon>
        <taxon>Fungi</taxon>
        <taxon>Fungi incertae sedis</taxon>
        <taxon>Mucoromycota</taxon>
        <taxon>Mucoromycotina</taxon>
        <taxon>Mucoromycetes</taxon>
        <taxon>Mucorales</taxon>
        <taxon>Cunninghamellaceae</taxon>
        <taxon>Absidia</taxon>
    </lineage>
</organism>
<reference evidence="2 3" key="1">
    <citation type="submission" date="2016-07" db="EMBL/GenBank/DDBJ databases">
        <title>Pervasive Adenine N6-methylation of Active Genes in Fungi.</title>
        <authorList>
            <consortium name="DOE Joint Genome Institute"/>
            <person name="Mondo S.J."/>
            <person name="Dannebaum R.O."/>
            <person name="Kuo R.C."/>
            <person name="Labutti K."/>
            <person name="Haridas S."/>
            <person name="Kuo A."/>
            <person name="Salamov A."/>
            <person name="Ahrendt S.R."/>
            <person name="Lipzen A."/>
            <person name="Sullivan W."/>
            <person name="Andreopoulos W.B."/>
            <person name="Clum A."/>
            <person name="Lindquist E."/>
            <person name="Daum C."/>
            <person name="Ramamoorthy G.K."/>
            <person name="Gryganskyi A."/>
            <person name="Culley D."/>
            <person name="Magnuson J.K."/>
            <person name="James T.Y."/>
            <person name="O'Malley M.A."/>
            <person name="Stajich J.E."/>
            <person name="Spatafora J.W."/>
            <person name="Visel A."/>
            <person name="Grigoriev I.V."/>
        </authorList>
    </citation>
    <scope>NUCLEOTIDE SEQUENCE [LARGE SCALE GENOMIC DNA]</scope>
    <source>
        <strain evidence="2 3">NRRL 1336</strain>
    </source>
</reference>
<feature type="compositionally biased region" description="Polar residues" evidence="1">
    <location>
        <begin position="341"/>
        <end position="354"/>
    </location>
</feature>
<feature type="compositionally biased region" description="Basic residues" evidence="1">
    <location>
        <begin position="58"/>
        <end position="75"/>
    </location>
</feature>
<feature type="compositionally biased region" description="Polar residues" evidence="1">
    <location>
        <begin position="163"/>
        <end position="196"/>
    </location>
</feature>
<evidence type="ECO:0000256" key="1">
    <source>
        <dbReference type="SAM" id="MobiDB-lite"/>
    </source>
</evidence>
<comment type="caution">
    <text evidence="2">The sequence shown here is derived from an EMBL/GenBank/DDBJ whole genome shotgun (WGS) entry which is preliminary data.</text>
</comment>
<protein>
    <submittedName>
        <fullName evidence="2">Uncharacterized protein</fullName>
    </submittedName>
</protein>
<dbReference type="Proteomes" id="UP000193560">
    <property type="component" value="Unassembled WGS sequence"/>
</dbReference>
<evidence type="ECO:0000313" key="2">
    <source>
        <dbReference type="EMBL" id="ORZ19480.1"/>
    </source>
</evidence>
<keyword evidence="3" id="KW-1185">Reference proteome</keyword>
<sequence>MENKKFMLGDDPKSYPLSPPSHSDCGHEEQRTTSLLPSATLSDSTVPAPHSGNNGGKRPIRHFTKRRSSGVRYMKRSTSMEDTSKARMRRSPSQQRLQSLSPMPIMTQLSSTPTKIHHKGHQQQLSSNRNASQTSLVKPGTTPSSFIVSSTACAEPIAQTFHATAETSSPQPSINIPPAASTTASSRNEPSCSSATKALLFVSASSSPSSNRQKNKLTTPTAKPHRSQQDQQQESGFGYQRHRLISHFIQQQHQRTFHHAKVDDDNHYQKIMDDQYRNLQQYHHPTLTSLIRCLAKNNINSCTKQSRPLSTPPDSSPATLLVFATTSEATRKHQRHHSHTGDYTITGQSQQQHPTHADQRHTIHKNHLKKILLSNDDHHYHHHFGGHSQQGLSVVSTSDFISPAKRSSALSVASSSASTASPWITSIWDRVWSGLIKT</sequence>
<feature type="compositionally biased region" description="Basic and acidic residues" evidence="1">
    <location>
        <begin position="1"/>
        <end position="13"/>
    </location>
</feature>
<feature type="compositionally biased region" description="Polar residues" evidence="1">
    <location>
        <begin position="122"/>
        <end position="142"/>
    </location>
</feature>
<name>A0A1X2INA1_9FUNG</name>
<evidence type="ECO:0000313" key="3">
    <source>
        <dbReference type="Proteomes" id="UP000193560"/>
    </source>
</evidence>
<feature type="region of interest" description="Disordered" evidence="1">
    <location>
        <begin position="163"/>
        <end position="235"/>
    </location>
</feature>
<accession>A0A1X2INA1</accession>
<feature type="region of interest" description="Disordered" evidence="1">
    <location>
        <begin position="112"/>
        <end position="142"/>
    </location>
</feature>